<gene>
    <name evidence="3" type="ORF">ZIOFF_052842</name>
</gene>
<dbReference type="EMBL" id="JACMSC010000014">
    <property type="protein sequence ID" value="KAG6491491.1"/>
    <property type="molecule type" value="Genomic_DNA"/>
</dbReference>
<feature type="compositionally biased region" description="Acidic residues" evidence="1">
    <location>
        <begin position="458"/>
        <end position="469"/>
    </location>
</feature>
<dbReference type="InterPro" id="IPR040256">
    <property type="entry name" value="At4g02000-like"/>
</dbReference>
<dbReference type="Proteomes" id="UP000734854">
    <property type="component" value="Unassembled WGS sequence"/>
</dbReference>
<comment type="caution">
    <text evidence="3">The sequence shown here is derived from an EMBL/GenBank/DDBJ whole genome shotgun (WGS) entry which is preliminary data.</text>
</comment>
<dbReference type="GO" id="GO:0003676">
    <property type="term" value="F:nucleic acid binding"/>
    <property type="evidence" value="ECO:0007669"/>
    <property type="project" value="InterPro"/>
</dbReference>
<dbReference type="InterPro" id="IPR025558">
    <property type="entry name" value="DUF4283"/>
</dbReference>
<feature type="compositionally biased region" description="Polar residues" evidence="1">
    <location>
        <begin position="514"/>
        <end position="527"/>
    </location>
</feature>
<protein>
    <recommendedName>
        <fullName evidence="2">RNase H type-1 domain-containing protein</fullName>
    </recommendedName>
</protein>
<evidence type="ECO:0000256" key="1">
    <source>
        <dbReference type="SAM" id="MobiDB-lite"/>
    </source>
</evidence>
<dbReference type="PROSITE" id="PS50879">
    <property type="entry name" value="RNASE_H_1"/>
    <property type="match status" value="1"/>
</dbReference>
<dbReference type="Gene3D" id="3.30.420.10">
    <property type="entry name" value="Ribonuclease H-like superfamily/Ribonuclease H"/>
    <property type="match status" value="1"/>
</dbReference>
<dbReference type="AlphaFoldDB" id="A0A8J5KNP9"/>
<name>A0A8J5KNP9_ZINOF</name>
<feature type="domain" description="RNase H type-1" evidence="2">
    <location>
        <begin position="42"/>
        <end position="186"/>
    </location>
</feature>
<dbReference type="InterPro" id="IPR036397">
    <property type="entry name" value="RNaseH_sf"/>
</dbReference>
<dbReference type="GO" id="GO:0004523">
    <property type="term" value="F:RNA-DNA hybrid ribonuclease activity"/>
    <property type="evidence" value="ECO:0007669"/>
    <property type="project" value="InterPro"/>
</dbReference>
<keyword evidence="4" id="KW-1185">Reference proteome</keyword>
<dbReference type="Pfam" id="PF13456">
    <property type="entry name" value="RVT_3"/>
    <property type="match status" value="1"/>
</dbReference>
<dbReference type="InterPro" id="IPR002156">
    <property type="entry name" value="RNaseH_domain"/>
</dbReference>
<dbReference type="SUPFAM" id="SSF53098">
    <property type="entry name" value="Ribonuclease H-like"/>
    <property type="match status" value="1"/>
</dbReference>
<feature type="compositionally biased region" description="Polar residues" evidence="1">
    <location>
        <begin position="485"/>
        <end position="505"/>
    </location>
</feature>
<dbReference type="InterPro" id="IPR012337">
    <property type="entry name" value="RNaseH-like_sf"/>
</dbReference>
<dbReference type="CDD" id="cd06222">
    <property type="entry name" value="RNase_H_like"/>
    <property type="match status" value="1"/>
</dbReference>
<evidence type="ECO:0000259" key="2">
    <source>
        <dbReference type="PROSITE" id="PS50879"/>
    </source>
</evidence>
<accession>A0A8J5KNP9</accession>
<evidence type="ECO:0000313" key="3">
    <source>
        <dbReference type="EMBL" id="KAG6491491.1"/>
    </source>
</evidence>
<dbReference type="InterPro" id="IPR044730">
    <property type="entry name" value="RNase_H-like_dom_plant"/>
</dbReference>
<feature type="region of interest" description="Disordered" evidence="1">
    <location>
        <begin position="444"/>
        <end position="606"/>
    </location>
</feature>
<organism evidence="3 4">
    <name type="scientific">Zingiber officinale</name>
    <name type="common">Ginger</name>
    <name type="synonym">Amomum zingiber</name>
    <dbReference type="NCBI Taxonomy" id="94328"/>
    <lineage>
        <taxon>Eukaryota</taxon>
        <taxon>Viridiplantae</taxon>
        <taxon>Streptophyta</taxon>
        <taxon>Embryophyta</taxon>
        <taxon>Tracheophyta</taxon>
        <taxon>Spermatophyta</taxon>
        <taxon>Magnoliopsida</taxon>
        <taxon>Liliopsida</taxon>
        <taxon>Zingiberales</taxon>
        <taxon>Zingiberaceae</taxon>
        <taxon>Zingiber</taxon>
    </lineage>
</organism>
<dbReference type="PANTHER" id="PTHR31286:SF179">
    <property type="entry name" value="RNASE H TYPE-1 DOMAIN-CONTAINING PROTEIN"/>
    <property type="match status" value="1"/>
</dbReference>
<proteinExistence type="predicted"/>
<reference evidence="3 4" key="1">
    <citation type="submission" date="2020-08" db="EMBL/GenBank/DDBJ databases">
        <title>Plant Genome Project.</title>
        <authorList>
            <person name="Zhang R.-G."/>
        </authorList>
    </citation>
    <scope>NUCLEOTIDE SEQUENCE [LARGE SCALE GENOMIC DNA]</scope>
    <source>
        <tissue evidence="3">Rhizome</tissue>
    </source>
</reference>
<feature type="compositionally biased region" description="Basic and acidic residues" evidence="1">
    <location>
        <begin position="566"/>
        <end position="583"/>
    </location>
</feature>
<sequence>MTSGIIKPRHWRGAISAAQAMGIQVRIRTLHTVSEVLRRRPDDGWFKLNTDGCSRGNPGESSYGAIVRDHSGQVVVARQGVLGEGSNIRAELMAIRRGLELCVDRQLSPIWLDSDSLVALHIIRSSGALDGVQIFKGLPKAKEGGGEKAAADKDTLGVLTDPIRHGLDFLGCGSRTTLALLSWSAKDRFGGRQFSGRRPPPQIVYQGFKGLGLSTPYNIRFLRTGHIFLHLTSNEDMARIWTRGVWRIGGSILRIFKWTPHFSYEAESSLVPVWVQFPDLPVHMFNKNCVFSMARIVGCPIKIDEATADGSRLFMARACVEIDLLKPRVEQFLIGIGDEHRLQRVVYERTTEYCQYCRHLGHAEADCYRERDRKGKAVVVEDSEAQDFQRVGDRRTGQTWARKQLHFRMGQEAAQELHTQVNSFEVLKDTGEEEAGDDVMEVTGGREALGDTPHLGTETDDGVGEEEDRVAETQLVEVEDRMPGQSGQHQTLRQTSQGLGQQDSVSVEGGEQQVGDQTSQNLGQGEQVSRIVQRPGRGAQQRNTDGAQGQGGASRGLQDASLISGEEPRVLESSDDLGQKEPARPTQAIPEGSEDPDFQKTFVEYE</sequence>
<evidence type="ECO:0000313" key="4">
    <source>
        <dbReference type="Proteomes" id="UP000734854"/>
    </source>
</evidence>
<dbReference type="Pfam" id="PF14111">
    <property type="entry name" value="DUF4283"/>
    <property type="match status" value="1"/>
</dbReference>
<dbReference type="PANTHER" id="PTHR31286">
    <property type="entry name" value="GLYCINE-RICH CELL WALL STRUCTURAL PROTEIN 1.8-LIKE"/>
    <property type="match status" value="1"/>
</dbReference>